<feature type="compositionally biased region" description="Polar residues" evidence="1">
    <location>
        <begin position="79"/>
        <end position="89"/>
    </location>
</feature>
<organism evidence="3">
    <name type="scientific">Darwinula stevensoni</name>
    <dbReference type="NCBI Taxonomy" id="69355"/>
    <lineage>
        <taxon>Eukaryota</taxon>
        <taxon>Metazoa</taxon>
        <taxon>Ecdysozoa</taxon>
        <taxon>Arthropoda</taxon>
        <taxon>Crustacea</taxon>
        <taxon>Oligostraca</taxon>
        <taxon>Ostracoda</taxon>
        <taxon>Podocopa</taxon>
        <taxon>Podocopida</taxon>
        <taxon>Darwinulocopina</taxon>
        <taxon>Darwinuloidea</taxon>
        <taxon>Darwinulidae</taxon>
        <taxon>Darwinula</taxon>
    </lineage>
</organism>
<evidence type="ECO:0000256" key="1">
    <source>
        <dbReference type="SAM" id="MobiDB-lite"/>
    </source>
</evidence>
<keyword evidence="4" id="KW-1185">Reference proteome</keyword>
<evidence type="ECO:0000313" key="4">
    <source>
        <dbReference type="Proteomes" id="UP000677054"/>
    </source>
</evidence>
<dbReference type="EMBL" id="LR899667">
    <property type="protein sequence ID" value="CAD7241572.1"/>
    <property type="molecule type" value="Genomic_DNA"/>
</dbReference>
<name>A0A7R8X095_9CRUS</name>
<dbReference type="AlphaFoldDB" id="A0A7R8X095"/>
<evidence type="ECO:0000313" key="3">
    <source>
        <dbReference type="EMBL" id="CAD7241572.1"/>
    </source>
</evidence>
<proteinExistence type="predicted"/>
<evidence type="ECO:0000256" key="2">
    <source>
        <dbReference type="SAM" id="SignalP"/>
    </source>
</evidence>
<feature type="compositionally biased region" description="Low complexity" evidence="1">
    <location>
        <begin position="63"/>
        <end position="72"/>
    </location>
</feature>
<sequence length="148" mass="16537">MAVLALLSLGTGVSVSQDDLVAEESVYFPQIVDRSEYGTRLDTFNSLDRTRSRKVRFRITTTTDRTTTTTDRLPVKPHQATSTRPSTSTHAEDLKYLTETYYTKESKGVTEPTRFPVTATSFPTLKNAAKKLAKTTKKKKSRLVTTLA</sequence>
<dbReference type="Proteomes" id="UP000677054">
    <property type="component" value="Unassembled WGS sequence"/>
</dbReference>
<feature type="chain" id="PRO_5036208973" evidence="2">
    <location>
        <begin position="17"/>
        <end position="148"/>
    </location>
</feature>
<accession>A0A7R8X095</accession>
<protein>
    <submittedName>
        <fullName evidence="3">Uncharacterized protein</fullName>
    </submittedName>
</protein>
<dbReference type="EMBL" id="CAJPEV010000150">
    <property type="protein sequence ID" value="CAG0881418.1"/>
    <property type="molecule type" value="Genomic_DNA"/>
</dbReference>
<feature type="region of interest" description="Disordered" evidence="1">
    <location>
        <begin position="63"/>
        <end position="91"/>
    </location>
</feature>
<keyword evidence="2" id="KW-0732">Signal</keyword>
<feature type="signal peptide" evidence="2">
    <location>
        <begin position="1"/>
        <end position="16"/>
    </location>
</feature>
<gene>
    <name evidence="3" type="ORF">DSTB1V02_LOCUS1560</name>
</gene>
<reference evidence="3" key="1">
    <citation type="submission" date="2020-11" db="EMBL/GenBank/DDBJ databases">
        <authorList>
            <person name="Tran Van P."/>
        </authorList>
    </citation>
    <scope>NUCLEOTIDE SEQUENCE</scope>
</reference>